<evidence type="ECO:0000256" key="19">
    <source>
        <dbReference type="PROSITE-ProRule" id="PRU10141"/>
    </source>
</evidence>
<evidence type="ECO:0000256" key="3">
    <source>
        <dbReference type="ARBA" id="ARBA00022527"/>
    </source>
</evidence>
<feature type="transmembrane region" description="Helical" evidence="20">
    <location>
        <begin position="223"/>
        <end position="245"/>
    </location>
</feature>
<feature type="domain" description="Protein kinase" evidence="21">
    <location>
        <begin position="277"/>
        <end position="483"/>
    </location>
</feature>
<gene>
    <name evidence="22" type="ORF">Ccrd_011060</name>
</gene>
<dbReference type="InterPro" id="IPR051824">
    <property type="entry name" value="LRR_Rcpt-Like_S/T_Kinase"/>
</dbReference>
<keyword evidence="10 19" id="KW-0547">Nucleotide-binding</keyword>
<keyword evidence="12 19" id="KW-0067">ATP-binding</keyword>
<keyword evidence="23" id="KW-1185">Reference proteome</keyword>
<dbReference type="OMA" id="ECMNESR"/>
<keyword evidence="15" id="KW-0675">Receptor</keyword>
<dbReference type="Proteomes" id="UP000243975">
    <property type="component" value="Unassembled WGS sequence"/>
</dbReference>
<evidence type="ECO:0000256" key="6">
    <source>
        <dbReference type="ARBA" id="ARBA00022679"/>
    </source>
</evidence>
<keyword evidence="13 20" id="KW-1133">Transmembrane helix</keyword>
<protein>
    <recommendedName>
        <fullName evidence="2">non-specific serine/threonine protein kinase</fullName>
        <ecNumber evidence="2">2.7.11.1</ecNumber>
    </recommendedName>
</protein>
<evidence type="ECO:0000259" key="21">
    <source>
        <dbReference type="PROSITE" id="PS50011"/>
    </source>
</evidence>
<keyword evidence="11" id="KW-0418">Kinase</keyword>
<evidence type="ECO:0000313" key="23">
    <source>
        <dbReference type="Proteomes" id="UP000243975"/>
    </source>
</evidence>
<evidence type="ECO:0000256" key="11">
    <source>
        <dbReference type="ARBA" id="ARBA00022777"/>
    </source>
</evidence>
<accession>A0A124SHT4</accession>
<dbReference type="EC" id="2.7.11.1" evidence="2"/>
<proteinExistence type="predicted"/>
<evidence type="ECO:0000256" key="20">
    <source>
        <dbReference type="SAM" id="Phobius"/>
    </source>
</evidence>
<keyword evidence="3" id="KW-0723">Serine/threonine-protein kinase</keyword>
<dbReference type="Pfam" id="PF11721">
    <property type="entry name" value="Malectin"/>
    <property type="match status" value="1"/>
</dbReference>
<comment type="subcellular location">
    <subcellularLocation>
        <location evidence="1">Membrane</location>
        <topology evidence="1">Single-pass type I membrane protein</topology>
    </subcellularLocation>
</comment>
<dbReference type="SUPFAM" id="SSF56112">
    <property type="entry name" value="Protein kinase-like (PK-like)"/>
    <property type="match status" value="1"/>
</dbReference>
<evidence type="ECO:0000256" key="18">
    <source>
        <dbReference type="ARBA" id="ARBA00048679"/>
    </source>
</evidence>
<evidence type="ECO:0000256" key="5">
    <source>
        <dbReference type="ARBA" id="ARBA00022614"/>
    </source>
</evidence>
<organism evidence="22 23">
    <name type="scientific">Cynara cardunculus var. scolymus</name>
    <name type="common">Globe artichoke</name>
    <name type="synonym">Cynara scolymus</name>
    <dbReference type="NCBI Taxonomy" id="59895"/>
    <lineage>
        <taxon>Eukaryota</taxon>
        <taxon>Viridiplantae</taxon>
        <taxon>Streptophyta</taxon>
        <taxon>Embryophyta</taxon>
        <taxon>Tracheophyta</taxon>
        <taxon>Spermatophyta</taxon>
        <taxon>Magnoliopsida</taxon>
        <taxon>eudicotyledons</taxon>
        <taxon>Gunneridae</taxon>
        <taxon>Pentapetalae</taxon>
        <taxon>asterids</taxon>
        <taxon>campanulids</taxon>
        <taxon>Asterales</taxon>
        <taxon>Asteraceae</taxon>
        <taxon>Carduoideae</taxon>
        <taxon>Cardueae</taxon>
        <taxon>Carduinae</taxon>
        <taxon>Cynara</taxon>
    </lineage>
</organism>
<dbReference type="Gene3D" id="1.10.510.10">
    <property type="entry name" value="Transferase(Phosphotransferase) domain 1"/>
    <property type="match status" value="1"/>
</dbReference>
<comment type="catalytic activity">
    <reaction evidence="18">
        <text>L-seryl-[protein] + ATP = O-phospho-L-seryl-[protein] + ADP + H(+)</text>
        <dbReference type="Rhea" id="RHEA:17989"/>
        <dbReference type="Rhea" id="RHEA-COMP:9863"/>
        <dbReference type="Rhea" id="RHEA-COMP:11604"/>
        <dbReference type="ChEBI" id="CHEBI:15378"/>
        <dbReference type="ChEBI" id="CHEBI:29999"/>
        <dbReference type="ChEBI" id="CHEBI:30616"/>
        <dbReference type="ChEBI" id="CHEBI:83421"/>
        <dbReference type="ChEBI" id="CHEBI:456216"/>
        <dbReference type="EC" id="2.7.11.1"/>
    </reaction>
</comment>
<evidence type="ECO:0000256" key="14">
    <source>
        <dbReference type="ARBA" id="ARBA00023136"/>
    </source>
</evidence>
<keyword evidence="8" id="KW-0732">Signal</keyword>
<dbReference type="FunFam" id="2.60.120.430:FF:000004">
    <property type="entry name" value="Putative leucine-rich repeat receptor-like serine/threonine-protein kinase"/>
    <property type="match status" value="1"/>
</dbReference>
<dbReference type="InterPro" id="IPR011009">
    <property type="entry name" value="Kinase-like_dom_sf"/>
</dbReference>
<evidence type="ECO:0000256" key="15">
    <source>
        <dbReference type="ARBA" id="ARBA00023170"/>
    </source>
</evidence>
<dbReference type="Pfam" id="PF07714">
    <property type="entry name" value="PK_Tyr_Ser-Thr"/>
    <property type="match status" value="2"/>
</dbReference>
<evidence type="ECO:0000256" key="13">
    <source>
        <dbReference type="ARBA" id="ARBA00022989"/>
    </source>
</evidence>
<feature type="binding site" evidence="19">
    <location>
        <position position="305"/>
    </location>
    <ligand>
        <name>ATP</name>
        <dbReference type="ChEBI" id="CHEBI:30616"/>
    </ligand>
</feature>
<evidence type="ECO:0000256" key="7">
    <source>
        <dbReference type="ARBA" id="ARBA00022692"/>
    </source>
</evidence>
<dbReference type="PANTHER" id="PTHR48006:SF81">
    <property type="entry name" value="PROTEIN KINASE DOMAIN-CONTAINING PROTEIN"/>
    <property type="match status" value="1"/>
</dbReference>
<dbReference type="InterPro" id="IPR021720">
    <property type="entry name" value="Malectin_dom"/>
</dbReference>
<dbReference type="GO" id="GO:0005524">
    <property type="term" value="F:ATP binding"/>
    <property type="evidence" value="ECO:0007669"/>
    <property type="project" value="UniProtKB-UniRule"/>
</dbReference>
<dbReference type="Gene3D" id="2.60.120.430">
    <property type="entry name" value="Galactose-binding lectin"/>
    <property type="match status" value="1"/>
</dbReference>
<evidence type="ECO:0000256" key="1">
    <source>
        <dbReference type="ARBA" id="ARBA00004479"/>
    </source>
</evidence>
<dbReference type="PROSITE" id="PS50011">
    <property type="entry name" value="PROTEIN_KINASE_DOM"/>
    <property type="match status" value="1"/>
</dbReference>
<evidence type="ECO:0000256" key="12">
    <source>
        <dbReference type="ARBA" id="ARBA00022840"/>
    </source>
</evidence>
<sequence>MSKQVSCLQDNVCATNSSSLYINCGGKQFEDGKKVYEADVERGGASHFSSTGSRWGFSNTGHFLGNGRDDYILPNPSRVLMNNSGLYESARTSALSLTYYGFCMRNGSYNVSLHFAEILLTDDGTYSSLGRRVFDIYIQGKLVEKDFDISDKAGGVGKAYVSTHSVNVTNTLEIRLYWAGKGTTNIPFQGVYGPLISAISVDPNYPVPPEDGLGNGHGVSRGVVAGIVVGSVCCIVVILGVLWWWGYLRHRDTIDLELTGVTGSFTLRQIKAATNNFDVANKIGEGGFGSVYKGVLPDGTLIAVKQLSSKSRQGNREFLNELGMISALQHPHLVKLHGCCIEGNQLLLAGYMAPEYALRGYLTDKADVYSYGIVLLEIVSGAIALKNGGNLMELVDPRLGSDYDVQEATVVINLALLCTTISPTDRPAMSAVVSMLEGRTVARAFDVEQSVATTEVDREKMMKQLECMNESRIEEMSIARTDS</sequence>
<keyword evidence="4" id="KW-0597">Phosphoprotein</keyword>
<keyword evidence="16" id="KW-0325">Glycoprotein</keyword>
<keyword evidence="5" id="KW-0433">Leucine-rich repeat</keyword>
<keyword evidence="6" id="KW-0808">Transferase</keyword>
<dbReference type="Gramene" id="KVI10548">
    <property type="protein sequence ID" value="KVI10548"/>
    <property type="gene ID" value="Ccrd_011060"/>
</dbReference>
<evidence type="ECO:0000256" key="4">
    <source>
        <dbReference type="ARBA" id="ARBA00022553"/>
    </source>
</evidence>
<evidence type="ECO:0000256" key="10">
    <source>
        <dbReference type="ARBA" id="ARBA00022741"/>
    </source>
</evidence>
<dbReference type="InterPro" id="IPR017441">
    <property type="entry name" value="Protein_kinase_ATP_BS"/>
</dbReference>
<dbReference type="InterPro" id="IPR001245">
    <property type="entry name" value="Ser-Thr/Tyr_kinase_cat_dom"/>
</dbReference>
<dbReference type="InterPro" id="IPR000719">
    <property type="entry name" value="Prot_kinase_dom"/>
</dbReference>
<dbReference type="AlphaFoldDB" id="A0A124SHT4"/>
<reference evidence="22 23" key="1">
    <citation type="journal article" date="2016" name="Sci. Rep.">
        <title>The genome sequence of the outbreeding globe artichoke constructed de novo incorporating a phase-aware low-pass sequencing strategy of F1 progeny.</title>
        <authorList>
            <person name="Scaglione D."/>
            <person name="Reyes-Chin-Wo S."/>
            <person name="Acquadro A."/>
            <person name="Froenicke L."/>
            <person name="Portis E."/>
            <person name="Beitel C."/>
            <person name="Tirone M."/>
            <person name="Mauro R."/>
            <person name="Lo Monaco A."/>
            <person name="Mauromicale G."/>
            <person name="Faccioli P."/>
            <person name="Cattivelli L."/>
            <person name="Rieseberg L."/>
            <person name="Michelmore R."/>
            <person name="Lanteri S."/>
        </authorList>
    </citation>
    <scope>NUCLEOTIDE SEQUENCE [LARGE SCALE GENOMIC DNA]</scope>
    <source>
        <strain evidence="22">2C</strain>
    </source>
</reference>
<dbReference type="GO" id="GO:0016020">
    <property type="term" value="C:membrane"/>
    <property type="evidence" value="ECO:0007669"/>
    <property type="project" value="UniProtKB-SubCell"/>
</dbReference>
<dbReference type="FunFam" id="3.30.200.20:FF:000217">
    <property type="entry name" value="probable LRR receptor-like serine/threonine-protein kinase At1g53430"/>
    <property type="match status" value="1"/>
</dbReference>
<keyword evidence="9" id="KW-0677">Repeat</keyword>
<dbReference type="PROSITE" id="PS00107">
    <property type="entry name" value="PROTEIN_KINASE_ATP"/>
    <property type="match status" value="1"/>
</dbReference>
<name>A0A124SHT4_CYNCS</name>
<comment type="catalytic activity">
    <reaction evidence="17">
        <text>L-threonyl-[protein] + ATP = O-phospho-L-threonyl-[protein] + ADP + H(+)</text>
        <dbReference type="Rhea" id="RHEA:46608"/>
        <dbReference type="Rhea" id="RHEA-COMP:11060"/>
        <dbReference type="Rhea" id="RHEA-COMP:11605"/>
        <dbReference type="ChEBI" id="CHEBI:15378"/>
        <dbReference type="ChEBI" id="CHEBI:30013"/>
        <dbReference type="ChEBI" id="CHEBI:30616"/>
        <dbReference type="ChEBI" id="CHEBI:61977"/>
        <dbReference type="ChEBI" id="CHEBI:456216"/>
        <dbReference type="EC" id="2.7.11.1"/>
    </reaction>
</comment>
<comment type="caution">
    <text evidence="22">The sequence shown here is derived from an EMBL/GenBank/DDBJ whole genome shotgun (WGS) entry which is preliminary data.</text>
</comment>
<evidence type="ECO:0000256" key="9">
    <source>
        <dbReference type="ARBA" id="ARBA00022737"/>
    </source>
</evidence>
<dbReference type="Gene3D" id="3.30.200.20">
    <property type="entry name" value="Phosphorylase Kinase, domain 1"/>
    <property type="match status" value="1"/>
</dbReference>
<evidence type="ECO:0000313" key="22">
    <source>
        <dbReference type="EMBL" id="KVI10548.1"/>
    </source>
</evidence>
<dbReference type="PANTHER" id="PTHR48006">
    <property type="entry name" value="LEUCINE-RICH REPEAT-CONTAINING PROTEIN DDB_G0281931-RELATED"/>
    <property type="match status" value="1"/>
</dbReference>
<evidence type="ECO:0000256" key="2">
    <source>
        <dbReference type="ARBA" id="ARBA00012513"/>
    </source>
</evidence>
<dbReference type="GO" id="GO:0004674">
    <property type="term" value="F:protein serine/threonine kinase activity"/>
    <property type="evidence" value="ECO:0007669"/>
    <property type="project" value="UniProtKB-KW"/>
</dbReference>
<evidence type="ECO:0000256" key="16">
    <source>
        <dbReference type="ARBA" id="ARBA00023180"/>
    </source>
</evidence>
<dbReference type="EMBL" id="LEKV01001014">
    <property type="protein sequence ID" value="KVI10548.1"/>
    <property type="molecule type" value="Genomic_DNA"/>
</dbReference>
<keyword evidence="7 20" id="KW-0812">Transmembrane</keyword>
<evidence type="ECO:0000256" key="17">
    <source>
        <dbReference type="ARBA" id="ARBA00047899"/>
    </source>
</evidence>
<keyword evidence="14 20" id="KW-0472">Membrane</keyword>
<evidence type="ECO:0000256" key="8">
    <source>
        <dbReference type="ARBA" id="ARBA00022729"/>
    </source>
</evidence>